<sequence length="510" mass="58732">MESRNQTLMETAGKIDGILRAFAKKTNDIGDQPQIVKLLRNTVMPTKYPLESNEKQRIITTVQNVLDSEMDNMKLEIGDYADAIYLHEGTNLIYSTGSQIPIQFLEGLHVMTFEREGQAEWAFFIDHQRLVCNLQILDRENGMTLGYLTLMLNPQKVQQLYDNYSPNTFLITSKNNIILSMNTLTQIGQLFEKPKDRNIVVDSTSSKYADFKYLSIIRTNELSSEMVNQTLFAAAITLLSWISVLFITYFILKNVTNPLRTLTKLMKRAERGEYALISNIRSQDEIATLCHSFNRLILETQDLIQKVYKTELLHKEAELKAIRMYMNPHFLYNSLEYISSLARTRTNIEHIPDIMQKIAAIFRFSISPGHPLIPLHTELEFLQNYIQIHQYSYGERFRYELQTDPHLMNVKVPKLILQPLVENAFIHGIDANKEQGVLIIRAYEENYEMIIEVEDNGGGINDSALNSKGLGTGLAMIQSRIQHHFGDKYGLEFMPVRHGTLVRLKLPILM</sequence>
<evidence type="ECO:0000256" key="9">
    <source>
        <dbReference type="ARBA" id="ARBA00022840"/>
    </source>
</evidence>
<dbReference type="EMBL" id="AP019308">
    <property type="protein sequence ID" value="BBH19149.1"/>
    <property type="molecule type" value="Genomic_DNA"/>
</dbReference>
<evidence type="ECO:0000256" key="10">
    <source>
        <dbReference type="ARBA" id="ARBA00023012"/>
    </source>
</evidence>
<keyword evidence="11 12" id="KW-0472">Membrane</keyword>
<dbReference type="PRINTS" id="PR00344">
    <property type="entry name" value="BCTRLSENSOR"/>
</dbReference>
<evidence type="ECO:0000259" key="14">
    <source>
        <dbReference type="PROSITE" id="PS50885"/>
    </source>
</evidence>
<feature type="domain" description="HAMP" evidence="14">
    <location>
        <begin position="253"/>
        <end position="305"/>
    </location>
</feature>
<dbReference type="SUPFAM" id="SSF55874">
    <property type="entry name" value="ATPase domain of HSP90 chaperone/DNA topoisomerase II/histidine kinase"/>
    <property type="match status" value="1"/>
</dbReference>
<evidence type="ECO:0000259" key="13">
    <source>
        <dbReference type="PROSITE" id="PS50109"/>
    </source>
</evidence>
<dbReference type="InterPro" id="IPR003594">
    <property type="entry name" value="HATPase_dom"/>
</dbReference>
<dbReference type="GO" id="GO:0000155">
    <property type="term" value="F:phosphorelay sensor kinase activity"/>
    <property type="evidence" value="ECO:0007669"/>
    <property type="project" value="InterPro"/>
</dbReference>
<evidence type="ECO:0000256" key="7">
    <source>
        <dbReference type="ARBA" id="ARBA00022741"/>
    </source>
</evidence>
<gene>
    <name evidence="15" type="ORF">Back11_04940</name>
</gene>
<dbReference type="Pfam" id="PF06580">
    <property type="entry name" value="His_kinase"/>
    <property type="match status" value="1"/>
</dbReference>
<evidence type="ECO:0000256" key="8">
    <source>
        <dbReference type="ARBA" id="ARBA00022777"/>
    </source>
</evidence>
<keyword evidence="4" id="KW-1003">Cell membrane</keyword>
<reference evidence="15 16" key="1">
    <citation type="submission" date="2018-11" db="EMBL/GenBank/DDBJ databases">
        <title>Complete genome sequence of Paenibacillus baekrokdamisoli strain KCTC 33723.</title>
        <authorList>
            <person name="Kang S.W."/>
            <person name="Lee K.C."/>
            <person name="Kim K.K."/>
            <person name="Kim J.S."/>
            <person name="Kim D.S."/>
            <person name="Ko S.H."/>
            <person name="Yang S.H."/>
            <person name="Lee J.S."/>
        </authorList>
    </citation>
    <scope>NUCLEOTIDE SEQUENCE [LARGE SCALE GENOMIC DNA]</scope>
    <source>
        <strain evidence="15 16">KCTC 33723</strain>
    </source>
</reference>
<keyword evidence="5" id="KW-0597">Phosphoprotein</keyword>
<accession>A0A3G9J806</accession>
<organism evidence="15 16">
    <name type="scientific">Paenibacillus baekrokdamisoli</name>
    <dbReference type="NCBI Taxonomy" id="1712516"/>
    <lineage>
        <taxon>Bacteria</taxon>
        <taxon>Bacillati</taxon>
        <taxon>Bacillota</taxon>
        <taxon>Bacilli</taxon>
        <taxon>Bacillales</taxon>
        <taxon>Paenibacillaceae</taxon>
        <taxon>Paenibacillus</taxon>
    </lineage>
</organism>
<dbReference type="InterPro" id="IPR005467">
    <property type="entry name" value="His_kinase_dom"/>
</dbReference>
<dbReference type="Gene3D" id="3.30.565.10">
    <property type="entry name" value="Histidine kinase-like ATPase, C-terminal domain"/>
    <property type="match status" value="1"/>
</dbReference>
<evidence type="ECO:0000256" key="2">
    <source>
        <dbReference type="ARBA" id="ARBA00004651"/>
    </source>
</evidence>
<dbReference type="PANTHER" id="PTHR34220:SF7">
    <property type="entry name" value="SENSOR HISTIDINE KINASE YPDA"/>
    <property type="match status" value="1"/>
</dbReference>
<keyword evidence="6" id="KW-0808">Transferase</keyword>
<keyword evidence="12" id="KW-1133">Transmembrane helix</keyword>
<comment type="catalytic activity">
    <reaction evidence="1">
        <text>ATP + protein L-histidine = ADP + protein N-phospho-L-histidine.</text>
        <dbReference type="EC" id="2.7.13.3"/>
    </reaction>
</comment>
<keyword evidence="7" id="KW-0547">Nucleotide-binding</keyword>
<feature type="domain" description="Histidine kinase" evidence="13">
    <location>
        <begin position="417"/>
        <end position="510"/>
    </location>
</feature>
<evidence type="ECO:0000256" key="11">
    <source>
        <dbReference type="ARBA" id="ARBA00023136"/>
    </source>
</evidence>
<proteinExistence type="predicted"/>
<dbReference type="GO" id="GO:0005886">
    <property type="term" value="C:plasma membrane"/>
    <property type="evidence" value="ECO:0007669"/>
    <property type="project" value="UniProtKB-SubCell"/>
</dbReference>
<feature type="transmembrane region" description="Helical" evidence="12">
    <location>
        <begin position="231"/>
        <end position="252"/>
    </location>
</feature>
<dbReference type="PROSITE" id="PS50885">
    <property type="entry name" value="HAMP"/>
    <property type="match status" value="1"/>
</dbReference>
<evidence type="ECO:0000313" key="16">
    <source>
        <dbReference type="Proteomes" id="UP000275368"/>
    </source>
</evidence>
<dbReference type="EC" id="2.7.13.3" evidence="3"/>
<keyword evidence="10" id="KW-0902">Two-component regulatory system</keyword>
<evidence type="ECO:0000256" key="3">
    <source>
        <dbReference type="ARBA" id="ARBA00012438"/>
    </source>
</evidence>
<evidence type="ECO:0000256" key="6">
    <source>
        <dbReference type="ARBA" id="ARBA00022679"/>
    </source>
</evidence>
<evidence type="ECO:0000313" key="15">
    <source>
        <dbReference type="EMBL" id="BBH19149.1"/>
    </source>
</evidence>
<dbReference type="InterPro" id="IPR036890">
    <property type="entry name" value="HATPase_C_sf"/>
</dbReference>
<dbReference type="Pfam" id="PF00672">
    <property type="entry name" value="HAMP"/>
    <property type="match status" value="1"/>
</dbReference>
<dbReference type="InterPro" id="IPR004358">
    <property type="entry name" value="Sig_transdc_His_kin-like_C"/>
</dbReference>
<dbReference type="InterPro" id="IPR003660">
    <property type="entry name" value="HAMP_dom"/>
</dbReference>
<evidence type="ECO:0000256" key="4">
    <source>
        <dbReference type="ARBA" id="ARBA00022475"/>
    </source>
</evidence>
<dbReference type="PROSITE" id="PS50109">
    <property type="entry name" value="HIS_KIN"/>
    <property type="match status" value="1"/>
</dbReference>
<evidence type="ECO:0000256" key="5">
    <source>
        <dbReference type="ARBA" id="ARBA00022553"/>
    </source>
</evidence>
<comment type="subcellular location">
    <subcellularLocation>
        <location evidence="2">Cell membrane</location>
        <topology evidence="2">Multi-pass membrane protein</topology>
    </subcellularLocation>
</comment>
<name>A0A3G9J806_9BACL</name>
<keyword evidence="8" id="KW-0418">Kinase</keyword>
<dbReference type="InterPro" id="IPR050640">
    <property type="entry name" value="Bact_2-comp_sensor_kinase"/>
</dbReference>
<dbReference type="CDD" id="cd06225">
    <property type="entry name" value="HAMP"/>
    <property type="match status" value="1"/>
</dbReference>
<dbReference type="SMART" id="SM00387">
    <property type="entry name" value="HATPase_c"/>
    <property type="match status" value="1"/>
</dbReference>
<evidence type="ECO:0000256" key="1">
    <source>
        <dbReference type="ARBA" id="ARBA00000085"/>
    </source>
</evidence>
<protein>
    <recommendedName>
        <fullName evidence="3">histidine kinase</fullName>
        <ecNumber evidence="3">2.7.13.3</ecNumber>
    </recommendedName>
</protein>
<dbReference type="Gene3D" id="6.10.340.10">
    <property type="match status" value="1"/>
</dbReference>
<dbReference type="PANTHER" id="PTHR34220">
    <property type="entry name" value="SENSOR HISTIDINE KINASE YPDA"/>
    <property type="match status" value="1"/>
</dbReference>
<dbReference type="AlphaFoldDB" id="A0A3G9J806"/>
<dbReference type="Pfam" id="PF02518">
    <property type="entry name" value="HATPase_c"/>
    <property type="match status" value="1"/>
</dbReference>
<keyword evidence="16" id="KW-1185">Reference proteome</keyword>
<dbReference type="GO" id="GO:0005524">
    <property type="term" value="F:ATP binding"/>
    <property type="evidence" value="ECO:0007669"/>
    <property type="project" value="UniProtKB-KW"/>
</dbReference>
<dbReference type="SUPFAM" id="SSF158472">
    <property type="entry name" value="HAMP domain-like"/>
    <property type="match status" value="1"/>
</dbReference>
<dbReference type="KEGG" id="pbk:Back11_04940"/>
<keyword evidence="12" id="KW-0812">Transmembrane</keyword>
<keyword evidence="9" id="KW-0067">ATP-binding</keyword>
<dbReference type="SMART" id="SM00304">
    <property type="entry name" value="HAMP"/>
    <property type="match status" value="1"/>
</dbReference>
<evidence type="ECO:0000256" key="12">
    <source>
        <dbReference type="SAM" id="Phobius"/>
    </source>
</evidence>
<dbReference type="InterPro" id="IPR010559">
    <property type="entry name" value="Sig_transdc_His_kin_internal"/>
</dbReference>
<dbReference type="Proteomes" id="UP000275368">
    <property type="component" value="Chromosome"/>
</dbReference>